<accession>V4JU48</accession>
<keyword evidence="3" id="KW-1185">Reference proteome</keyword>
<dbReference type="AlphaFoldDB" id="V4JU48"/>
<dbReference type="KEGG" id="eus:EUTSA_v10023767mg"/>
<dbReference type="Proteomes" id="UP000030689">
    <property type="component" value="Unassembled WGS sequence"/>
</dbReference>
<feature type="transmembrane region" description="Helical" evidence="1">
    <location>
        <begin position="28"/>
        <end position="45"/>
    </location>
</feature>
<proteinExistence type="predicted"/>
<protein>
    <recommendedName>
        <fullName evidence="4">Transmembrane protein</fullName>
    </recommendedName>
</protein>
<keyword evidence="1" id="KW-0812">Transmembrane</keyword>
<dbReference type="Gramene" id="ESQ28885">
    <property type="protein sequence ID" value="ESQ28885"/>
    <property type="gene ID" value="EUTSA_v10023767mg"/>
</dbReference>
<sequence length="111" mass="13122">MTNVHRPTQINDRSDRERDLLRESSKRFTLVRVLVGSHTYTLFAVSRRSVYSPDKRRFSTPTIEYTVFVYCLSKILYTYIYIYMSPTTSFHRMKKKKKGKINGWDGIGTVD</sequence>
<keyword evidence="1" id="KW-0472">Membrane</keyword>
<keyword evidence="1" id="KW-1133">Transmembrane helix</keyword>
<evidence type="ECO:0000313" key="2">
    <source>
        <dbReference type="EMBL" id="ESQ28885.1"/>
    </source>
</evidence>
<reference evidence="2 3" key="1">
    <citation type="journal article" date="2013" name="Front. Plant Sci.">
        <title>The Reference Genome of the Halophytic Plant Eutrema salsugineum.</title>
        <authorList>
            <person name="Yang R."/>
            <person name="Jarvis D.E."/>
            <person name="Chen H."/>
            <person name="Beilstein M.A."/>
            <person name="Grimwood J."/>
            <person name="Jenkins J."/>
            <person name="Shu S."/>
            <person name="Prochnik S."/>
            <person name="Xin M."/>
            <person name="Ma C."/>
            <person name="Schmutz J."/>
            <person name="Wing R.A."/>
            <person name="Mitchell-Olds T."/>
            <person name="Schumaker K.S."/>
            <person name="Wang X."/>
        </authorList>
    </citation>
    <scope>NUCLEOTIDE SEQUENCE [LARGE SCALE GENOMIC DNA]</scope>
</reference>
<dbReference type="EMBL" id="KI517881">
    <property type="protein sequence ID" value="ESQ28885.1"/>
    <property type="molecule type" value="Genomic_DNA"/>
</dbReference>
<feature type="transmembrane region" description="Helical" evidence="1">
    <location>
        <begin position="65"/>
        <end position="84"/>
    </location>
</feature>
<gene>
    <name evidence="2" type="ORF">EUTSA_v10023767mg</name>
</gene>
<name>V4JU48_EUTSA</name>
<evidence type="ECO:0000313" key="3">
    <source>
        <dbReference type="Proteomes" id="UP000030689"/>
    </source>
</evidence>
<organism evidence="2 3">
    <name type="scientific">Eutrema salsugineum</name>
    <name type="common">Saltwater cress</name>
    <name type="synonym">Sisymbrium salsugineum</name>
    <dbReference type="NCBI Taxonomy" id="72664"/>
    <lineage>
        <taxon>Eukaryota</taxon>
        <taxon>Viridiplantae</taxon>
        <taxon>Streptophyta</taxon>
        <taxon>Embryophyta</taxon>
        <taxon>Tracheophyta</taxon>
        <taxon>Spermatophyta</taxon>
        <taxon>Magnoliopsida</taxon>
        <taxon>eudicotyledons</taxon>
        <taxon>Gunneridae</taxon>
        <taxon>Pentapetalae</taxon>
        <taxon>rosids</taxon>
        <taxon>malvids</taxon>
        <taxon>Brassicales</taxon>
        <taxon>Brassicaceae</taxon>
        <taxon>Eutremeae</taxon>
        <taxon>Eutrema</taxon>
    </lineage>
</organism>
<evidence type="ECO:0000256" key="1">
    <source>
        <dbReference type="SAM" id="Phobius"/>
    </source>
</evidence>
<evidence type="ECO:0008006" key="4">
    <source>
        <dbReference type="Google" id="ProtNLM"/>
    </source>
</evidence>